<gene>
    <name evidence="6" type="ORF">SI7747_13016443</name>
</gene>
<evidence type="ECO:0000256" key="3">
    <source>
        <dbReference type="PROSITE-ProRule" id="PRU01240"/>
    </source>
</evidence>
<protein>
    <submittedName>
        <fullName evidence="6">Uncharacterized protein</fullName>
    </submittedName>
</protein>
<comment type="similarity">
    <text evidence="1 3">Belongs to the peptidase S8 family.</text>
</comment>
<dbReference type="InterPro" id="IPR041469">
    <property type="entry name" value="Subtilisin-like_FN3"/>
</dbReference>
<dbReference type="SUPFAM" id="SSF52743">
    <property type="entry name" value="Subtilisin-like"/>
    <property type="match status" value="1"/>
</dbReference>
<evidence type="ECO:0000259" key="5">
    <source>
        <dbReference type="Pfam" id="PF17766"/>
    </source>
</evidence>
<dbReference type="InterPro" id="IPR000209">
    <property type="entry name" value="Peptidase_S8/S53_dom"/>
</dbReference>
<dbReference type="PROSITE" id="PS00137">
    <property type="entry name" value="SUBTILASE_HIS"/>
    <property type="match status" value="1"/>
</dbReference>
<dbReference type="Pfam" id="PF17766">
    <property type="entry name" value="fn3_6"/>
    <property type="match status" value="1"/>
</dbReference>
<evidence type="ECO:0000313" key="7">
    <source>
        <dbReference type="Proteomes" id="UP001189122"/>
    </source>
</evidence>
<name>A0A7I8JIV1_SPIIN</name>
<dbReference type="InterPro" id="IPR045051">
    <property type="entry name" value="SBT"/>
</dbReference>
<dbReference type="GO" id="GO:0004252">
    <property type="term" value="F:serine-type endopeptidase activity"/>
    <property type="evidence" value="ECO:0007669"/>
    <property type="project" value="InterPro"/>
</dbReference>
<dbReference type="AlphaFoldDB" id="A0A7I8JIV1"/>
<dbReference type="PANTHER" id="PTHR10795">
    <property type="entry name" value="PROPROTEIN CONVERTASE SUBTILISIN/KEXIN"/>
    <property type="match status" value="1"/>
</dbReference>
<evidence type="ECO:0000313" key="6">
    <source>
        <dbReference type="EMBL" id="CAA2630797.1"/>
    </source>
</evidence>
<feature type="domain" description="Subtilisin-like protease fibronectin type-III" evidence="5">
    <location>
        <begin position="570"/>
        <end position="664"/>
    </location>
</feature>
<comment type="caution">
    <text evidence="3">Lacks conserved residue(s) required for the propagation of feature annotation.</text>
</comment>
<dbReference type="EMBL" id="LR743600">
    <property type="protein sequence ID" value="CAA2630797.1"/>
    <property type="molecule type" value="Genomic_DNA"/>
</dbReference>
<keyword evidence="7" id="KW-1185">Reference proteome</keyword>
<keyword evidence="2" id="KW-0732">Signal</keyword>
<evidence type="ECO:0000256" key="1">
    <source>
        <dbReference type="ARBA" id="ARBA00011073"/>
    </source>
</evidence>
<dbReference type="Gene3D" id="2.60.40.2310">
    <property type="match status" value="1"/>
</dbReference>
<dbReference type="PROSITE" id="PS51892">
    <property type="entry name" value="SUBTILASE"/>
    <property type="match status" value="1"/>
</dbReference>
<dbReference type="Gene3D" id="3.50.30.30">
    <property type="match status" value="1"/>
</dbReference>
<accession>A0A7I8JIV1</accession>
<proteinExistence type="inferred from homology"/>
<dbReference type="GO" id="GO:0006508">
    <property type="term" value="P:proteolysis"/>
    <property type="evidence" value="ECO:0007669"/>
    <property type="project" value="InterPro"/>
</dbReference>
<dbReference type="CDD" id="cd02120">
    <property type="entry name" value="PA_subtilisin_like"/>
    <property type="match status" value="1"/>
</dbReference>
<organism evidence="6">
    <name type="scientific">Spirodela intermedia</name>
    <name type="common">Intermediate duckweed</name>
    <dbReference type="NCBI Taxonomy" id="51605"/>
    <lineage>
        <taxon>Eukaryota</taxon>
        <taxon>Viridiplantae</taxon>
        <taxon>Streptophyta</taxon>
        <taxon>Embryophyta</taxon>
        <taxon>Tracheophyta</taxon>
        <taxon>Spermatophyta</taxon>
        <taxon>Magnoliopsida</taxon>
        <taxon>Liliopsida</taxon>
        <taxon>Araceae</taxon>
        <taxon>Lemnoideae</taxon>
        <taxon>Spirodela</taxon>
    </lineage>
</organism>
<dbReference type="InterPro" id="IPR036852">
    <property type="entry name" value="Peptidase_S8/S53_dom_sf"/>
</dbReference>
<sequence>MAGRLAAAPGVKLLERDRQAKLMTTYTPAFLGLPGVWAEGGGRRPPERGFFANDPENPFRPDWRPQFDGACEMSSLAGALCNGKIVSARHFSAGAAAVFPLNASRELSPVDEVGHGTHVASVAAGNWGVPVVVGGFKYGTASGMAPRARIAVYKAIYPEGGTTADVISAIDQAAQDGVHILILSIGPDEPPEGIPSLLSAFEISLLFARRAGIFVVQAGGNKGPSESTTISVSPWTVGAAAGPSYKDGFPFKPLVAAKDAIAKQRGSQISPAYADECQHPEALEPAVVQGTIVICNFSVGFFNGSSTVTSTLNTAKVLGFAGFILVANPILGDFVAEPLPFTIPGIMIPKVSDVQILLDYYEKTTYRDPERTVTRYGGRASIGEGRIASFDEGAPVVARFSSRGPDVVDRQMNAVDVLKPDILAPGSQIWAAWSPISALEPILRGFCAAIRYKHGSPSHSRNRGPYKAIQAYMGPSEIASAISTTASGYDGNGIPIMSQGSDPQSLYPSTPFDRGAGLVNPSRALNPGLVFPSGFKDYISFLCSSPSVDREMVKSTTNRACGSPESSPADLNLPSITIASLRGLQMVRRRVKNMGDVPETYLSSVRQPRGVRVYLKPSLFTIQPQGTQDIQIELKVTEALEGFSFGEIVLVGSLDHIVRLPMSIFPVAVI</sequence>
<reference evidence="6 7" key="1">
    <citation type="submission" date="2019-12" db="EMBL/GenBank/DDBJ databases">
        <authorList>
            <person name="Scholz U."/>
            <person name="Mascher M."/>
            <person name="Fiebig A."/>
        </authorList>
    </citation>
    <scope>NUCLEOTIDE SEQUENCE</scope>
</reference>
<dbReference type="Pfam" id="PF00082">
    <property type="entry name" value="Peptidase_S8"/>
    <property type="match status" value="1"/>
</dbReference>
<dbReference type="EMBL" id="CACRZD030000013">
    <property type="protein sequence ID" value="CAA6670040.1"/>
    <property type="molecule type" value="Genomic_DNA"/>
</dbReference>
<dbReference type="InterPro" id="IPR022398">
    <property type="entry name" value="Peptidase_S8_His-AS"/>
</dbReference>
<evidence type="ECO:0000256" key="2">
    <source>
        <dbReference type="ARBA" id="ARBA00022729"/>
    </source>
</evidence>
<evidence type="ECO:0000259" key="4">
    <source>
        <dbReference type="Pfam" id="PF00082"/>
    </source>
</evidence>
<feature type="domain" description="Peptidase S8/S53" evidence="4">
    <location>
        <begin position="110"/>
        <end position="430"/>
    </location>
</feature>
<dbReference type="Gene3D" id="3.40.50.200">
    <property type="entry name" value="Peptidase S8/S53 domain"/>
    <property type="match status" value="1"/>
</dbReference>
<dbReference type="Proteomes" id="UP001189122">
    <property type="component" value="Unassembled WGS sequence"/>
</dbReference>